<dbReference type="EMBL" id="CAJOBH010002121">
    <property type="protein sequence ID" value="CAF3890909.1"/>
    <property type="molecule type" value="Genomic_DNA"/>
</dbReference>
<dbReference type="AlphaFoldDB" id="A0A8S2LAU7"/>
<proteinExistence type="predicted"/>
<organism evidence="3 4">
    <name type="scientific">Rotaria magnacalcarata</name>
    <dbReference type="NCBI Taxonomy" id="392030"/>
    <lineage>
        <taxon>Eukaryota</taxon>
        <taxon>Metazoa</taxon>
        <taxon>Spiralia</taxon>
        <taxon>Gnathifera</taxon>
        <taxon>Rotifera</taxon>
        <taxon>Eurotatoria</taxon>
        <taxon>Bdelloidea</taxon>
        <taxon>Philodinida</taxon>
        <taxon>Philodinidae</taxon>
        <taxon>Rotaria</taxon>
    </lineage>
</organism>
<gene>
    <name evidence="3" type="ORF">BYL167_LOCUS7952</name>
</gene>
<accession>A0A8S2LAU7</accession>
<feature type="compositionally biased region" description="Basic and acidic residues" evidence="1">
    <location>
        <begin position="284"/>
        <end position="295"/>
    </location>
</feature>
<comment type="caution">
    <text evidence="3">The sequence shown here is derived from an EMBL/GenBank/DDBJ whole genome shotgun (WGS) entry which is preliminary data.</text>
</comment>
<dbReference type="InterPro" id="IPR049012">
    <property type="entry name" value="Mutator_transp_dom"/>
</dbReference>
<evidence type="ECO:0000313" key="4">
    <source>
        <dbReference type="Proteomes" id="UP000681967"/>
    </source>
</evidence>
<dbReference type="Proteomes" id="UP000681967">
    <property type="component" value="Unassembled WGS sequence"/>
</dbReference>
<feature type="region of interest" description="Disordered" evidence="1">
    <location>
        <begin position="275"/>
        <end position="295"/>
    </location>
</feature>
<evidence type="ECO:0000256" key="1">
    <source>
        <dbReference type="SAM" id="MobiDB-lite"/>
    </source>
</evidence>
<name>A0A8S2LAU7_9BILA</name>
<evidence type="ECO:0000313" key="3">
    <source>
        <dbReference type="EMBL" id="CAF3890909.1"/>
    </source>
</evidence>
<protein>
    <recommendedName>
        <fullName evidence="2">Mutator-like transposase domain-containing protein</fullName>
    </recommendedName>
</protein>
<reference evidence="3" key="1">
    <citation type="submission" date="2021-02" db="EMBL/GenBank/DDBJ databases">
        <authorList>
            <person name="Nowell W R."/>
        </authorList>
    </citation>
    <scope>NUCLEOTIDE SEQUENCE</scope>
</reference>
<dbReference type="Pfam" id="PF20700">
    <property type="entry name" value="Mutator"/>
    <property type="match status" value="1"/>
</dbReference>
<evidence type="ECO:0000259" key="2">
    <source>
        <dbReference type="Pfam" id="PF20700"/>
    </source>
</evidence>
<feature type="domain" description="Mutator-like transposase" evidence="2">
    <location>
        <begin position="3"/>
        <end position="154"/>
    </location>
</feature>
<sequence>MGTHQCEINHFASSASMEVNGVNRLFSRSERLYNVQYTHYIGDEHAKVFPKLSNDPPYKDISIVKIEDTNHFSKKMLHRLQKIAESLKKTKIDGKLGIRGSGQMMMNFKYYDRQAIVRNKTNLDDMVRAVWAILKHKSASNSNPHHEWCSASYCGYLQALEKEEDYDHTPHSLPTNIMKAIRPVFEELTHPDVLSKVVNGGSQNANESFHAMLWSLSPKNRYSTGTIIDFCAAMVTLFYNDGYQAIIPVLTEITGESGFYTNVATRRLNERRVYYEHTRRRKDPQKSKDNEKASD</sequence>